<dbReference type="InterPro" id="IPR043519">
    <property type="entry name" value="NT_sf"/>
</dbReference>
<dbReference type="EMBL" id="CP041614">
    <property type="protein sequence ID" value="QDO84822.1"/>
    <property type="molecule type" value="Genomic_DNA"/>
</dbReference>
<dbReference type="Gene3D" id="3.30.460.10">
    <property type="entry name" value="Beta Polymerase, domain 2"/>
    <property type="match status" value="1"/>
</dbReference>
<protein>
    <submittedName>
        <fullName evidence="1">GrpB family protein</fullName>
    </submittedName>
</protein>
<organism evidence="1 2">
    <name type="scientific">Shewanella psychropiezotolerans</name>
    <dbReference type="NCBI Taxonomy" id="2593655"/>
    <lineage>
        <taxon>Bacteria</taxon>
        <taxon>Pseudomonadati</taxon>
        <taxon>Pseudomonadota</taxon>
        <taxon>Gammaproteobacteria</taxon>
        <taxon>Alteromonadales</taxon>
        <taxon>Shewanellaceae</taxon>
        <taxon>Shewanella</taxon>
    </lineage>
</organism>
<evidence type="ECO:0000313" key="1">
    <source>
        <dbReference type="EMBL" id="QDO84822.1"/>
    </source>
</evidence>
<keyword evidence="2" id="KW-1185">Reference proteome</keyword>
<gene>
    <name evidence="1" type="ORF">FM037_18370</name>
</gene>
<accession>A0ABX5X0D8</accession>
<evidence type="ECO:0000313" key="2">
    <source>
        <dbReference type="Proteomes" id="UP000315947"/>
    </source>
</evidence>
<dbReference type="Pfam" id="PF04229">
    <property type="entry name" value="GrpB"/>
    <property type="match status" value="1"/>
</dbReference>
<dbReference type="Proteomes" id="UP000315947">
    <property type="component" value="Chromosome"/>
</dbReference>
<name>A0ABX5X0D8_9GAMM</name>
<proteinExistence type="predicted"/>
<dbReference type="SUPFAM" id="SSF81301">
    <property type="entry name" value="Nucleotidyltransferase"/>
    <property type="match status" value="1"/>
</dbReference>
<dbReference type="InterPro" id="IPR007344">
    <property type="entry name" value="GrpB/CoaE"/>
</dbReference>
<sequence length="50" mass="5652">MGAFGMSIMKPIMIVEPKLEWSNEFDAIAQRIRVFVGAEVQRMDHIGSTL</sequence>
<reference evidence="1 2" key="1">
    <citation type="submission" date="2019-07" db="EMBL/GenBank/DDBJ databases">
        <title>Shewanella sp. YLB-06 whole genomic sequence.</title>
        <authorList>
            <person name="Yu L."/>
        </authorList>
    </citation>
    <scope>NUCLEOTIDE SEQUENCE [LARGE SCALE GENOMIC DNA]</scope>
    <source>
        <strain evidence="1 2">YLB-06</strain>
    </source>
</reference>